<comment type="similarity">
    <text evidence="9">Belongs to the carbohydrate kinase PfkB family. Ribokinase subfamily.</text>
</comment>
<feature type="binding site" evidence="9">
    <location>
        <position position="134"/>
    </location>
    <ligand>
        <name>substrate</name>
    </ligand>
</feature>
<feature type="binding site" evidence="9">
    <location>
        <begin position="37"/>
        <end position="41"/>
    </location>
    <ligand>
        <name>substrate</name>
    </ligand>
</feature>
<dbReference type="GO" id="GO:0004747">
    <property type="term" value="F:ribokinase activity"/>
    <property type="evidence" value="ECO:0007669"/>
    <property type="project" value="UniProtKB-UniRule"/>
</dbReference>
<dbReference type="PRINTS" id="PR00990">
    <property type="entry name" value="RIBOKINASE"/>
</dbReference>
<dbReference type="GO" id="GO:0046872">
    <property type="term" value="F:metal ion binding"/>
    <property type="evidence" value="ECO:0007669"/>
    <property type="project" value="UniProtKB-KW"/>
</dbReference>
<comment type="activity regulation">
    <text evidence="9">Activated by a monovalent cation that binds near, but not in, the active site. The most likely occupant of the site in vivo is potassium. Ion binding induces a conformational change that may alter substrate affinity.</text>
</comment>
<evidence type="ECO:0000256" key="7">
    <source>
        <dbReference type="ARBA" id="ARBA00022958"/>
    </source>
</evidence>
<dbReference type="InterPro" id="IPR011877">
    <property type="entry name" value="Ribokinase"/>
</dbReference>
<evidence type="ECO:0000256" key="6">
    <source>
        <dbReference type="ARBA" id="ARBA00022842"/>
    </source>
</evidence>
<organism evidence="11 12">
    <name type="scientific">Xaviernesmea oryzae</name>
    <dbReference type="NCBI Taxonomy" id="464029"/>
    <lineage>
        <taxon>Bacteria</taxon>
        <taxon>Pseudomonadati</taxon>
        <taxon>Pseudomonadota</taxon>
        <taxon>Alphaproteobacteria</taxon>
        <taxon>Hyphomicrobiales</taxon>
        <taxon>Rhizobiaceae</taxon>
        <taxon>Rhizobium/Agrobacterium group</taxon>
        <taxon>Xaviernesmea</taxon>
    </lineage>
</organism>
<evidence type="ECO:0000313" key="11">
    <source>
        <dbReference type="EMBL" id="SMF34839.1"/>
    </source>
</evidence>
<dbReference type="Proteomes" id="UP000192903">
    <property type="component" value="Unassembled WGS sequence"/>
</dbReference>
<evidence type="ECO:0000256" key="1">
    <source>
        <dbReference type="ARBA" id="ARBA00022679"/>
    </source>
</evidence>
<keyword evidence="2 9" id="KW-0479">Metal-binding</keyword>
<keyword evidence="4 9" id="KW-0418">Kinase</keyword>
<dbReference type="GO" id="GO:0005737">
    <property type="term" value="C:cytoplasm"/>
    <property type="evidence" value="ECO:0007669"/>
    <property type="project" value="UniProtKB-SubCell"/>
</dbReference>
<dbReference type="HAMAP" id="MF_01987">
    <property type="entry name" value="Ribokinase"/>
    <property type="match status" value="1"/>
</dbReference>
<evidence type="ECO:0000256" key="3">
    <source>
        <dbReference type="ARBA" id="ARBA00022741"/>
    </source>
</evidence>
<dbReference type="EMBL" id="FXAF01000006">
    <property type="protein sequence ID" value="SMF34839.1"/>
    <property type="molecule type" value="Genomic_DNA"/>
</dbReference>
<feature type="binding site" evidence="9">
    <location>
        <position position="274"/>
    </location>
    <ligand>
        <name>K(+)</name>
        <dbReference type="ChEBI" id="CHEBI:29103"/>
    </ligand>
</feature>
<keyword evidence="5 9" id="KW-0067">ATP-binding</keyword>
<feature type="binding site" evidence="9">
    <location>
        <position position="271"/>
    </location>
    <ligand>
        <name>K(+)</name>
        <dbReference type="ChEBI" id="CHEBI:29103"/>
    </ligand>
</feature>
<reference evidence="12" key="1">
    <citation type="submission" date="2017-04" db="EMBL/GenBank/DDBJ databases">
        <authorList>
            <person name="Varghese N."/>
            <person name="Submissions S."/>
        </authorList>
    </citation>
    <scope>NUCLEOTIDE SEQUENCE [LARGE SCALE GENOMIC DNA]</scope>
    <source>
        <strain evidence="12">B4P</strain>
    </source>
</reference>
<feature type="binding site" evidence="9">
    <location>
        <begin position="209"/>
        <end position="214"/>
    </location>
    <ligand>
        <name>ATP</name>
        <dbReference type="ChEBI" id="CHEBI:30616"/>
    </ligand>
</feature>
<comment type="catalytic activity">
    <reaction evidence="9">
        <text>D-ribose + ATP = D-ribose 5-phosphate + ADP + H(+)</text>
        <dbReference type="Rhea" id="RHEA:13697"/>
        <dbReference type="ChEBI" id="CHEBI:15378"/>
        <dbReference type="ChEBI" id="CHEBI:30616"/>
        <dbReference type="ChEBI" id="CHEBI:47013"/>
        <dbReference type="ChEBI" id="CHEBI:78346"/>
        <dbReference type="ChEBI" id="CHEBI:456216"/>
        <dbReference type="EC" id="2.7.1.15"/>
    </reaction>
</comment>
<accession>A0A1X7EK05</accession>
<dbReference type="InterPro" id="IPR029056">
    <property type="entry name" value="Ribokinase-like"/>
</dbReference>
<dbReference type="GO" id="GO:0005524">
    <property type="term" value="F:ATP binding"/>
    <property type="evidence" value="ECO:0007669"/>
    <property type="project" value="UniProtKB-UniRule"/>
</dbReference>
<feature type="binding site" evidence="9">
    <location>
        <position position="241"/>
    </location>
    <ligand>
        <name>substrate</name>
    </ligand>
</feature>
<dbReference type="AlphaFoldDB" id="A0A1X7EK05"/>
<comment type="pathway">
    <text evidence="9">Carbohydrate metabolism; D-ribose degradation; D-ribose 5-phosphate from beta-D-ribopyranose: step 2/2.</text>
</comment>
<evidence type="ECO:0000256" key="4">
    <source>
        <dbReference type="ARBA" id="ARBA00022777"/>
    </source>
</evidence>
<dbReference type="Pfam" id="PF00294">
    <property type="entry name" value="PfkB"/>
    <property type="match status" value="1"/>
</dbReference>
<keyword evidence="8 9" id="KW-0119">Carbohydrate metabolism</keyword>
<keyword evidence="7 9" id="KW-0630">Potassium</keyword>
<evidence type="ECO:0000256" key="9">
    <source>
        <dbReference type="HAMAP-Rule" id="MF_01987"/>
    </source>
</evidence>
<evidence type="ECO:0000256" key="8">
    <source>
        <dbReference type="ARBA" id="ARBA00023277"/>
    </source>
</evidence>
<dbReference type="GO" id="GO:0019303">
    <property type="term" value="P:D-ribose catabolic process"/>
    <property type="evidence" value="ECO:0007669"/>
    <property type="project" value="UniProtKB-UniRule"/>
</dbReference>
<dbReference type="InterPro" id="IPR002139">
    <property type="entry name" value="Ribo/fructo_kinase"/>
</dbReference>
<dbReference type="PANTHER" id="PTHR10584:SF166">
    <property type="entry name" value="RIBOKINASE"/>
    <property type="match status" value="1"/>
</dbReference>
<feature type="domain" description="Carbohydrate kinase PfkB" evidence="10">
    <location>
        <begin position="2"/>
        <end position="282"/>
    </location>
</feature>
<dbReference type="PANTHER" id="PTHR10584">
    <property type="entry name" value="SUGAR KINASE"/>
    <property type="match status" value="1"/>
</dbReference>
<dbReference type="RefSeq" id="WP_085421698.1">
    <property type="nucleotide sequence ID" value="NZ_FXAF01000006.1"/>
</dbReference>
<proteinExistence type="inferred from homology"/>
<sequence length="310" mass="32300">MIVIFGSINVDFVFSVADMPQPGQTLLATSFRTEAGGKGANQALAAARDGSEVVMVGAVGDDPLAEVAMKNLAGIVDIRRVERAPVPTGCASILIDDEGRNMIAVAAGANLAASSDALNDELLGSADIVLMQMENDREETAKLMRRVQNAGKMSIVNLAPAVRLEPSLLSLCDLLVVNEDEAAALADWLDCGPSASEIARRLNTGVLRTLGDDGAEACFKGEEIRVSAMPVDVVDTTAAGDCFVGVLASALDRGLPLEAAMQRAAVAAGIACSRAGSQASIPVGEETDRMMILQSTDRHADGRARLIRPL</sequence>
<dbReference type="OrthoDB" id="9775849at2"/>
<evidence type="ECO:0000256" key="5">
    <source>
        <dbReference type="ARBA" id="ARBA00022840"/>
    </source>
</evidence>
<protein>
    <recommendedName>
        <fullName evidence="9">Ribokinase</fullName>
        <shortName evidence="9">RK</shortName>
        <ecNumber evidence="9">2.7.1.15</ecNumber>
    </recommendedName>
</protein>
<dbReference type="InterPro" id="IPR011611">
    <property type="entry name" value="PfkB_dom"/>
</dbReference>
<keyword evidence="3 9" id="KW-0547">Nucleotide-binding</keyword>
<dbReference type="SUPFAM" id="SSF53613">
    <property type="entry name" value="Ribokinase-like"/>
    <property type="match status" value="1"/>
</dbReference>
<feature type="active site" description="Proton acceptor" evidence="9">
    <location>
        <position position="241"/>
    </location>
</feature>
<dbReference type="EC" id="2.7.1.15" evidence="9"/>
<feature type="binding site" evidence="9">
    <location>
        <begin position="9"/>
        <end position="11"/>
    </location>
    <ligand>
        <name>substrate</name>
    </ligand>
</feature>
<comment type="subunit">
    <text evidence="9">Homodimer.</text>
</comment>
<comment type="caution">
    <text evidence="9">Lacks conserved residue(s) required for the propagation of feature annotation.</text>
</comment>
<evidence type="ECO:0000259" key="10">
    <source>
        <dbReference type="Pfam" id="PF00294"/>
    </source>
</evidence>
<evidence type="ECO:0000313" key="12">
    <source>
        <dbReference type="Proteomes" id="UP000192903"/>
    </source>
</evidence>
<feature type="binding site" evidence="9">
    <location>
        <position position="237"/>
    </location>
    <ligand>
        <name>K(+)</name>
        <dbReference type="ChEBI" id="CHEBI:29103"/>
    </ligand>
</feature>
<dbReference type="CDD" id="cd01174">
    <property type="entry name" value="ribokinase"/>
    <property type="match status" value="1"/>
</dbReference>
<keyword evidence="9" id="KW-0963">Cytoplasm</keyword>
<feature type="binding site" evidence="9">
    <location>
        <position position="178"/>
    </location>
    <ligand>
        <name>ATP</name>
        <dbReference type="ChEBI" id="CHEBI:30616"/>
    </ligand>
</feature>
<comment type="cofactor">
    <cofactor evidence="9">
        <name>Mg(2+)</name>
        <dbReference type="ChEBI" id="CHEBI:18420"/>
    </cofactor>
    <text evidence="9">Requires a divalent cation, most likely magnesium in vivo, as an electrophilic catalyst to aid phosphoryl group transfer. It is the chelate of the metal and the nucleotide that is the actual substrate.</text>
</comment>
<keyword evidence="12" id="KW-1185">Reference proteome</keyword>
<feature type="binding site" evidence="9">
    <location>
        <position position="280"/>
    </location>
    <ligand>
        <name>K(+)</name>
        <dbReference type="ChEBI" id="CHEBI:29103"/>
    </ligand>
</feature>
<comment type="function">
    <text evidence="9">Catalyzes the phosphorylation of ribose at O-5 in a reaction requiring ATP and magnesium. The resulting D-ribose-5-phosphate can then be used either for sythesis of nucleotides, histidine, and tryptophan, or as a component of the pentose phosphate pathway.</text>
</comment>
<name>A0A1X7EK05_9HYPH</name>
<keyword evidence="1 9" id="KW-0808">Transferase</keyword>
<evidence type="ECO:0000256" key="2">
    <source>
        <dbReference type="ARBA" id="ARBA00022723"/>
    </source>
</evidence>
<keyword evidence="6 9" id="KW-0460">Magnesium</keyword>
<dbReference type="STRING" id="464029.SAMN02982989_1383"/>
<feature type="binding site" evidence="9">
    <location>
        <position position="235"/>
    </location>
    <ligand>
        <name>K(+)</name>
        <dbReference type="ChEBI" id="CHEBI:29103"/>
    </ligand>
</feature>
<comment type="subcellular location">
    <subcellularLocation>
        <location evidence="9">Cytoplasm</location>
    </subcellularLocation>
</comment>
<feature type="binding site" evidence="9">
    <location>
        <begin position="240"/>
        <end position="241"/>
    </location>
    <ligand>
        <name>ATP</name>
        <dbReference type="ChEBI" id="CHEBI:30616"/>
    </ligand>
</feature>
<gene>
    <name evidence="9" type="primary">rbsK</name>
    <name evidence="11" type="ORF">SAMN02982989_1383</name>
</gene>
<dbReference type="UniPathway" id="UPA00916">
    <property type="reaction ID" value="UER00889"/>
</dbReference>
<dbReference type="Gene3D" id="3.40.1190.20">
    <property type="match status" value="1"/>
</dbReference>
<feature type="binding site" evidence="9">
    <location>
        <position position="276"/>
    </location>
    <ligand>
        <name>K(+)</name>
        <dbReference type="ChEBI" id="CHEBI:29103"/>
    </ligand>
</feature>